<keyword evidence="2" id="KW-1133">Transmembrane helix</keyword>
<protein>
    <submittedName>
        <fullName evidence="5">DUF4349 domain-containing protein</fullName>
    </submittedName>
</protein>
<feature type="signal peptide" evidence="3">
    <location>
        <begin position="1"/>
        <end position="35"/>
    </location>
</feature>
<evidence type="ECO:0000256" key="2">
    <source>
        <dbReference type="SAM" id="Phobius"/>
    </source>
</evidence>
<evidence type="ECO:0000313" key="5">
    <source>
        <dbReference type="EMBL" id="MUG72589.1"/>
    </source>
</evidence>
<evidence type="ECO:0000259" key="4">
    <source>
        <dbReference type="Pfam" id="PF14257"/>
    </source>
</evidence>
<feature type="domain" description="DUF4349" evidence="4">
    <location>
        <begin position="109"/>
        <end position="324"/>
    </location>
</feature>
<keyword evidence="6" id="KW-1185">Reference proteome</keyword>
<feature type="compositionally biased region" description="Low complexity" evidence="1">
    <location>
        <begin position="66"/>
        <end position="88"/>
    </location>
</feature>
<dbReference type="RefSeq" id="WP_141333762.1">
    <property type="nucleotide sequence ID" value="NZ_WNZX01000016.1"/>
</dbReference>
<keyword evidence="2" id="KW-0812">Transmembrane</keyword>
<gene>
    <name evidence="5" type="ORF">GNP93_18120</name>
</gene>
<dbReference type="Proteomes" id="UP000450917">
    <property type="component" value="Unassembled WGS sequence"/>
</dbReference>
<proteinExistence type="predicted"/>
<comment type="caution">
    <text evidence="5">The sequence shown here is derived from an EMBL/GenBank/DDBJ whole genome shotgun (WGS) entry which is preliminary data.</text>
</comment>
<feature type="transmembrane region" description="Helical" evidence="2">
    <location>
        <begin position="296"/>
        <end position="325"/>
    </location>
</feature>
<evidence type="ECO:0000313" key="6">
    <source>
        <dbReference type="Proteomes" id="UP000450917"/>
    </source>
</evidence>
<name>A0A7X2ZD08_9BACL</name>
<evidence type="ECO:0000256" key="1">
    <source>
        <dbReference type="SAM" id="MobiDB-lite"/>
    </source>
</evidence>
<feature type="chain" id="PRO_5039153587" evidence="3">
    <location>
        <begin position="36"/>
        <end position="347"/>
    </location>
</feature>
<organism evidence="5 6">
    <name type="scientific">Paenibacillus validus</name>
    <dbReference type="NCBI Taxonomy" id="44253"/>
    <lineage>
        <taxon>Bacteria</taxon>
        <taxon>Bacillati</taxon>
        <taxon>Bacillota</taxon>
        <taxon>Bacilli</taxon>
        <taxon>Bacillales</taxon>
        <taxon>Paenibacillaceae</taxon>
        <taxon>Paenibacillus</taxon>
    </lineage>
</organism>
<keyword evidence="2" id="KW-0472">Membrane</keyword>
<keyword evidence="3" id="KW-0732">Signal</keyword>
<sequence length="347" mass="37132">MKEERSRSGNGFRVAINRRGARLLLASALIASALAGCSSASSDKSASEAAKSGAPTANSAQHESVSAGAADQAGGEAQNAAAASSQNAPPQGGSFTGQTAAEGDDAYSRKIIYRANLSMQVENYADTETRVQEAVKRSGGYVLQFNESTSASEKSGTFVIKVPANGFQSLLVELEKINPSMRKSMEGQDVTEEYVDLSSRLKAKQLVESRLISFMEKATKADELVAFSSELGKVQEEIERIKGRMRYLEQNVSYSTIDLRIAQKIGSAEAIGAQERGPLAKRASAALQGSLTVLNVVLQGIVVVLAGALPILVLLVIVAIPLWWVRRRRKAKLASVRQRLAEENKTE</sequence>
<accession>A0A7X2ZD08</accession>
<feature type="compositionally biased region" description="Polar residues" evidence="1">
    <location>
        <begin position="55"/>
        <end position="64"/>
    </location>
</feature>
<dbReference type="EMBL" id="WNZX01000016">
    <property type="protein sequence ID" value="MUG72589.1"/>
    <property type="molecule type" value="Genomic_DNA"/>
</dbReference>
<feature type="region of interest" description="Disordered" evidence="1">
    <location>
        <begin position="40"/>
        <end position="101"/>
    </location>
</feature>
<feature type="compositionally biased region" description="Low complexity" evidence="1">
    <location>
        <begin position="40"/>
        <end position="54"/>
    </location>
</feature>
<dbReference type="Pfam" id="PF14257">
    <property type="entry name" value="DUF4349"/>
    <property type="match status" value="1"/>
</dbReference>
<reference evidence="5 6" key="1">
    <citation type="submission" date="2019-11" db="EMBL/GenBank/DDBJ databases">
        <title>Draft genome sequences of five Paenibacillus species of dairy origin.</title>
        <authorList>
            <person name="Olajide A.M."/>
            <person name="Chen S."/>
            <person name="Lapointe G."/>
        </authorList>
    </citation>
    <scope>NUCLEOTIDE SEQUENCE [LARGE SCALE GENOMIC DNA]</scope>
    <source>
        <strain evidence="5 6">2CS3</strain>
    </source>
</reference>
<dbReference type="AlphaFoldDB" id="A0A7X2ZD08"/>
<evidence type="ECO:0000256" key="3">
    <source>
        <dbReference type="SAM" id="SignalP"/>
    </source>
</evidence>
<dbReference type="InterPro" id="IPR025645">
    <property type="entry name" value="DUF4349"/>
</dbReference>